<dbReference type="OrthoDB" id="296386at2759"/>
<feature type="compositionally biased region" description="Basic and acidic residues" evidence="7">
    <location>
        <begin position="991"/>
        <end position="1003"/>
    </location>
</feature>
<feature type="region of interest" description="Disordered" evidence="7">
    <location>
        <begin position="966"/>
        <end position="1007"/>
    </location>
</feature>
<feature type="transmembrane region" description="Helical" evidence="6">
    <location>
        <begin position="760"/>
        <end position="781"/>
    </location>
</feature>
<feature type="transmembrane region" description="Helical" evidence="6">
    <location>
        <begin position="248"/>
        <end position="267"/>
    </location>
</feature>
<evidence type="ECO:0000313" key="9">
    <source>
        <dbReference type="Proteomes" id="UP000694843"/>
    </source>
</evidence>
<dbReference type="InterPro" id="IPR007632">
    <property type="entry name" value="Anoctamin"/>
</dbReference>
<dbReference type="InterPro" id="IPR049452">
    <property type="entry name" value="Anoctamin_TM"/>
</dbReference>
<feature type="non-terminal residue" evidence="10">
    <location>
        <position position="1"/>
    </location>
</feature>
<accession>A0A8B7MZM0</accession>
<evidence type="ECO:0000313" key="10">
    <source>
        <dbReference type="RefSeq" id="XP_018006745.1"/>
    </source>
</evidence>
<dbReference type="PANTHER" id="PTHR12308">
    <property type="entry name" value="ANOCTAMIN"/>
    <property type="match status" value="1"/>
</dbReference>
<evidence type="ECO:0000256" key="3">
    <source>
        <dbReference type="ARBA" id="ARBA00022692"/>
    </source>
</evidence>
<comment type="subcellular location">
    <subcellularLocation>
        <location evidence="1 6">Membrane</location>
        <topology evidence="1 6">Multi-pass membrane protein</topology>
    </subcellularLocation>
</comment>
<name>A0A8B7MZM0_HYAAZ</name>
<feature type="domain" description="Anoctamin transmembrane" evidence="8">
    <location>
        <begin position="201"/>
        <end position="794"/>
    </location>
</feature>
<gene>
    <name evidence="10" type="primary">LOC108664632</name>
</gene>
<feature type="compositionally biased region" description="Low complexity" evidence="7">
    <location>
        <begin position="806"/>
        <end position="817"/>
    </location>
</feature>
<feature type="compositionally biased region" description="Polar residues" evidence="7">
    <location>
        <begin position="625"/>
        <end position="635"/>
    </location>
</feature>
<feature type="compositionally biased region" description="Basic residues" evidence="7">
    <location>
        <begin position="1138"/>
        <end position="1149"/>
    </location>
</feature>
<feature type="region of interest" description="Disordered" evidence="7">
    <location>
        <begin position="1113"/>
        <end position="1194"/>
    </location>
</feature>
<evidence type="ECO:0000256" key="2">
    <source>
        <dbReference type="ARBA" id="ARBA00009671"/>
    </source>
</evidence>
<comment type="similarity">
    <text evidence="2 6">Belongs to the anoctamin family.</text>
</comment>
<feature type="compositionally biased region" description="Polar residues" evidence="7">
    <location>
        <begin position="1116"/>
        <end position="1131"/>
    </location>
</feature>
<dbReference type="AlphaFoldDB" id="A0A8B7MZM0"/>
<evidence type="ECO:0000256" key="4">
    <source>
        <dbReference type="ARBA" id="ARBA00022989"/>
    </source>
</evidence>
<evidence type="ECO:0000256" key="1">
    <source>
        <dbReference type="ARBA" id="ARBA00004141"/>
    </source>
</evidence>
<dbReference type="GeneID" id="108664632"/>
<feature type="compositionally biased region" description="Basic and acidic residues" evidence="7">
    <location>
        <begin position="1163"/>
        <end position="1180"/>
    </location>
</feature>
<feature type="region of interest" description="Disordered" evidence="7">
    <location>
        <begin position="806"/>
        <end position="829"/>
    </location>
</feature>
<evidence type="ECO:0000259" key="8">
    <source>
        <dbReference type="Pfam" id="PF04547"/>
    </source>
</evidence>
<dbReference type="Proteomes" id="UP000694843">
    <property type="component" value="Unplaced"/>
</dbReference>
<feature type="region of interest" description="Disordered" evidence="7">
    <location>
        <begin position="902"/>
        <end position="921"/>
    </location>
</feature>
<feature type="transmembrane region" description="Helical" evidence="6">
    <location>
        <begin position="705"/>
        <end position="722"/>
    </location>
</feature>
<dbReference type="PANTHER" id="PTHR12308:SF51">
    <property type="entry name" value="ANOCTAMIN-8"/>
    <property type="match status" value="1"/>
</dbReference>
<feature type="compositionally biased region" description="Polar residues" evidence="7">
    <location>
        <begin position="552"/>
        <end position="565"/>
    </location>
</feature>
<sequence length="1219" mass="137495">SRLLRRTIPQSGHLMLPRRLWMQTVPTQGCEVVIQFGAGADDAAVSWLAARLRARLPELVLTIKTTSTSSRAIYLCASVDGLVKGAEDLRLLKKTKAEYGSGRREVTSSDLSIFEGVEDLGSFFTGQERHTIVQYLLDSLQSSEEDMDSVVPLRVGEAIISKWKSAGLIDQVFPLHDHALLSALQNSWVQTFFRYQPLDAIRDYFGDKIGVYFAWLGFYTASLVFPAVVGVIFWLNFWGSDQAVEDKAFVALALLNVVWGTVWLEAWKRRNAELVHDWGLPADLHDLLQEPRPQFKLKAVKSRLFSKDNQEFITEHVSVLLKEGIMETGTFPWRAQIVNARDPVNRHKKQNPINFSDCTLASLTAQGEMRPSPVTGRLEPWFPTWRRNVFRYCVTLPLVICCLLIVFVVMLLILKTQDYVDDVIESRGWPGLLGWGPKLLMAVAISFFDEFNTRVAVWLNDHENYRANETYHNHLIAKLALFRFVNSFLALFYIAFYLKDMERLKEQLAALLLVRQIVGNIKESCVPYFMEQLRLAKLSFDLFGALSPSQETAKTWPVNSPQQQEESAHESPENSVSVNENCEVRRRVVRDTSCPEDNNTSTTSSSAVPASTDQNKSGDDGATELQRTTSRSRIVSQADVESDMKPYDGTFEDYLEMLIQFGYVMLFSSAFPLAAICAFLNNLIEIRSDAFKLCCVFQRPFPQRVSSIGVWQLASYLLIIVLEVSKLLLIIVLEVSKLLLIIVLEVSTLLLIIVLEVSKLLLIIVLEHAMIALKYAISYAIPDVPEWVVEEEAKVEFRRREALRRLSSSPPTADTSTPPSPRLNTEKTEKVVKNNGSVRAKEITDNSTPARSVRPRDEDLLKKFAIPEFSLLKRQHTTDALYYRKISSQELPILKKLPTTPEALPVSSRRPPPTSESVSNFKKLPMSPEKITLKKIQTHEHQTSRKLPELHSEMKVLLEGIADIPSFGGGETKSGHTSGTSRGCAASITKSESKHGMHSDKVPADTTHNYSEAHSQFTPANIEKKKRQFSFTSDDREVHKAVQEASAGFSSPRSVSSTVGSPSFSGSRHVAHQSHPQLYHHSDKHAHDNADTPPLQTMTPKRNFPSIEFLHHEQSHPQAQENSPLSPQLDPTSPKIDPHKRKPPSKFLKRAQSFSQFLKKKPNVSEKRKKSGDVSRDDHYLPVSQEQLEEPQGEMMLVPVEKLVSIADLTDDSREFYPN</sequence>
<dbReference type="Pfam" id="PF04547">
    <property type="entry name" value="Anoctamin"/>
    <property type="match status" value="1"/>
</dbReference>
<proteinExistence type="inferred from homology"/>
<keyword evidence="4 6" id="KW-1133">Transmembrane helix</keyword>
<feature type="transmembrane region" description="Helical" evidence="6">
    <location>
        <begin position="661"/>
        <end position="684"/>
    </location>
</feature>
<keyword evidence="5 6" id="KW-0472">Membrane</keyword>
<evidence type="ECO:0000256" key="7">
    <source>
        <dbReference type="SAM" id="MobiDB-lite"/>
    </source>
</evidence>
<dbReference type="GO" id="GO:0005254">
    <property type="term" value="F:chloride channel activity"/>
    <property type="evidence" value="ECO:0007669"/>
    <property type="project" value="TreeGrafter"/>
</dbReference>
<dbReference type="GO" id="GO:0005886">
    <property type="term" value="C:plasma membrane"/>
    <property type="evidence" value="ECO:0007669"/>
    <property type="project" value="TreeGrafter"/>
</dbReference>
<feature type="transmembrane region" description="Helical" evidence="6">
    <location>
        <begin position="389"/>
        <end position="414"/>
    </location>
</feature>
<keyword evidence="9" id="KW-1185">Reference proteome</keyword>
<evidence type="ECO:0000256" key="6">
    <source>
        <dbReference type="RuleBase" id="RU280814"/>
    </source>
</evidence>
<feature type="transmembrane region" description="Helical" evidence="6">
    <location>
        <begin position="480"/>
        <end position="498"/>
    </location>
</feature>
<dbReference type="KEGG" id="hazt:108664632"/>
<feature type="region of interest" description="Disordered" evidence="7">
    <location>
        <begin position="552"/>
        <end position="637"/>
    </location>
</feature>
<feature type="transmembrane region" description="Helical" evidence="6">
    <location>
        <begin position="728"/>
        <end position="753"/>
    </location>
</feature>
<feature type="region of interest" description="Disordered" evidence="7">
    <location>
        <begin position="1042"/>
        <end position="1101"/>
    </location>
</feature>
<feature type="transmembrane region" description="Helical" evidence="6">
    <location>
        <begin position="212"/>
        <end position="236"/>
    </location>
</feature>
<protein>
    <recommendedName>
        <fullName evidence="6">Anoctamin</fullName>
    </recommendedName>
</protein>
<reference evidence="10" key="1">
    <citation type="submission" date="2025-08" db="UniProtKB">
        <authorList>
            <consortium name="RefSeq"/>
        </authorList>
    </citation>
    <scope>IDENTIFICATION</scope>
    <source>
        <tissue evidence="10">Whole organism</tissue>
    </source>
</reference>
<evidence type="ECO:0000256" key="5">
    <source>
        <dbReference type="ARBA" id="ARBA00023136"/>
    </source>
</evidence>
<organism evidence="9 10">
    <name type="scientific">Hyalella azteca</name>
    <name type="common">Amphipod</name>
    <dbReference type="NCBI Taxonomy" id="294128"/>
    <lineage>
        <taxon>Eukaryota</taxon>
        <taxon>Metazoa</taxon>
        <taxon>Ecdysozoa</taxon>
        <taxon>Arthropoda</taxon>
        <taxon>Crustacea</taxon>
        <taxon>Multicrustacea</taxon>
        <taxon>Malacostraca</taxon>
        <taxon>Eumalacostraca</taxon>
        <taxon>Peracarida</taxon>
        <taxon>Amphipoda</taxon>
        <taxon>Senticaudata</taxon>
        <taxon>Talitrida</taxon>
        <taxon>Talitroidea</taxon>
        <taxon>Hyalellidae</taxon>
        <taxon>Hyalella</taxon>
    </lineage>
</organism>
<dbReference type="RefSeq" id="XP_018006745.1">
    <property type="nucleotide sequence ID" value="XM_018151256.2"/>
</dbReference>
<feature type="compositionally biased region" description="Low complexity" evidence="7">
    <location>
        <begin position="1049"/>
        <end position="1068"/>
    </location>
</feature>
<keyword evidence="3 6" id="KW-0812">Transmembrane</keyword>